<dbReference type="PANTHER" id="PTHR33446">
    <property type="entry name" value="PROTEIN TONB-RELATED"/>
    <property type="match status" value="1"/>
</dbReference>
<dbReference type="AlphaFoldDB" id="A0A6P0UC07"/>
<name>A0A6P0UC07_9FLAO</name>
<dbReference type="SUPFAM" id="SSF74653">
    <property type="entry name" value="TolA/TonB C-terminal domain"/>
    <property type="match status" value="1"/>
</dbReference>
<dbReference type="Pfam" id="PF03544">
    <property type="entry name" value="TonB_C"/>
    <property type="match status" value="1"/>
</dbReference>
<evidence type="ECO:0000313" key="2">
    <source>
        <dbReference type="EMBL" id="NER09409.1"/>
    </source>
</evidence>
<dbReference type="InterPro" id="IPR051045">
    <property type="entry name" value="TonB-dependent_transducer"/>
</dbReference>
<proteinExistence type="predicted"/>
<sequence length="285" mass="31946">MIQVVRFTLFLGIFSSFYGQEAKPYSIKEVSSTPYFEELPCTNKGTEECFNNQIRAHTVANFDYPKSALENQLSGIVYVQFVVDSMGVIGNIRTRSLEKVFENEGMRIVEAIPKLQPAMLDGKPVAMIYSYPIEFNLILNDEIAQKPTALLVTSNEEVGSTDIVSYNTAAVSPLFQGCEKEKDWSACFNAKMEENFMKQITTSIRPNGNIHIKAKVYFEINKKGSIINPIVVSENKKVVEILTKYLNSGDIPITSAKNAQGNAIDSYFNYDLTLAGIRRSVKTRN</sequence>
<dbReference type="EMBL" id="JAABOP010000001">
    <property type="protein sequence ID" value="NER09409.1"/>
    <property type="molecule type" value="Genomic_DNA"/>
</dbReference>
<keyword evidence="3" id="KW-1185">Reference proteome</keyword>
<dbReference type="GO" id="GO:0031992">
    <property type="term" value="F:energy transducer activity"/>
    <property type="evidence" value="ECO:0007669"/>
    <property type="project" value="TreeGrafter"/>
</dbReference>
<dbReference type="Proteomes" id="UP000468443">
    <property type="component" value="Unassembled WGS sequence"/>
</dbReference>
<dbReference type="RefSeq" id="WP_163691464.1">
    <property type="nucleotide sequence ID" value="NZ_FXTW01000001.1"/>
</dbReference>
<dbReference type="GO" id="GO:0098797">
    <property type="term" value="C:plasma membrane protein complex"/>
    <property type="evidence" value="ECO:0007669"/>
    <property type="project" value="TreeGrafter"/>
</dbReference>
<protein>
    <recommendedName>
        <fullName evidence="1">TonB C-terminal domain-containing protein</fullName>
    </recommendedName>
</protein>
<gene>
    <name evidence="2" type="ORF">GWK09_02675</name>
</gene>
<comment type="caution">
    <text evidence="2">The sequence shown here is derived from an EMBL/GenBank/DDBJ whole genome shotgun (WGS) entry which is preliminary data.</text>
</comment>
<evidence type="ECO:0000313" key="3">
    <source>
        <dbReference type="Proteomes" id="UP000468443"/>
    </source>
</evidence>
<evidence type="ECO:0000259" key="1">
    <source>
        <dbReference type="Pfam" id="PF03544"/>
    </source>
</evidence>
<dbReference type="Gene3D" id="3.30.1150.10">
    <property type="match status" value="1"/>
</dbReference>
<reference evidence="2 3" key="1">
    <citation type="submission" date="2020-01" db="EMBL/GenBank/DDBJ databases">
        <title>Muriicola jejuensis KCTC 22299.</title>
        <authorList>
            <person name="Wang G."/>
        </authorList>
    </citation>
    <scope>NUCLEOTIDE SEQUENCE [LARGE SCALE GENOMIC DNA]</scope>
    <source>
        <strain evidence="2 3">KCTC 22299</strain>
    </source>
</reference>
<feature type="domain" description="TonB C-terminal" evidence="1">
    <location>
        <begin position="61"/>
        <end position="137"/>
    </location>
</feature>
<dbReference type="PANTHER" id="PTHR33446:SF2">
    <property type="entry name" value="PROTEIN TONB"/>
    <property type="match status" value="1"/>
</dbReference>
<accession>A0A6P0UC07</accession>
<dbReference type="InterPro" id="IPR037682">
    <property type="entry name" value="TonB_C"/>
</dbReference>
<dbReference type="GO" id="GO:0055085">
    <property type="term" value="P:transmembrane transport"/>
    <property type="evidence" value="ECO:0007669"/>
    <property type="project" value="InterPro"/>
</dbReference>
<organism evidence="2 3">
    <name type="scientific">Muriicola jejuensis</name>
    <dbReference type="NCBI Taxonomy" id="504488"/>
    <lineage>
        <taxon>Bacteria</taxon>
        <taxon>Pseudomonadati</taxon>
        <taxon>Bacteroidota</taxon>
        <taxon>Flavobacteriia</taxon>
        <taxon>Flavobacteriales</taxon>
        <taxon>Flavobacteriaceae</taxon>
        <taxon>Muriicola</taxon>
    </lineage>
</organism>